<dbReference type="InterPro" id="IPR020635">
    <property type="entry name" value="Tyr_kinase_cat_dom"/>
</dbReference>
<evidence type="ECO:0000256" key="15">
    <source>
        <dbReference type="ARBA" id="ARBA00022902"/>
    </source>
</evidence>
<proteinExistence type="inferred from homology"/>
<feature type="transmembrane region" description="Helical" evidence="30">
    <location>
        <begin position="201"/>
        <end position="219"/>
    </location>
</feature>
<keyword evidence="8 29" id="KW-0812">Transmembrane</keyword>
<keyword evidence="15" id="KW-0524">Neurogenesis</keyword>
<dbReference type="Proteomes" id="UP000472270">
    <property type="component" value="Unassembled WGS sequence"/>
</dbReference>
<dbReference type="GO" id="GO:0030154">
    <property type="term" value="P:cell differentiation"/>
    <property type="evidence" value="ECO:0007669"/>
    <property type="project" value="UniProtKB-KW"/>
</dbReference>
<keyword evidence="10" id="KW-0677">Repeat</keyword>
<evidence type="ECO:0000256" key="14">
    <source>
        <dbReference type="ARBA" id="ARBA00022840"/>
    </source>
</evidence>
<dbReference type="InterPro" id="IPR017441">
    <property type="entry name" value="Protein_kinase_ATP_BS"/>
</dbReference>
<comment type="similarity">
    <text evidence="29">Belongs to the protein kinase superfamily. Tyr protein kinase family. Insulin receptor subfamily.</text>
</comment>
<dbReference type="GO" id="GO:0007169">
    <property type="term" value="P:cell surface receptor protein tyrosine kinase signaling pathway"/>
    <property type="evidence" value="ECO:0007669"/>
    <property type="project" value="InterPro"/>
</dbReference>
<dbReference type="InterPro" id="IPR036179">
    <property type="entry name" value="Ig-like_dom_sf"/>
</dbReference>
<feature type="binding site" evidence="25">
    <location>
        <position position="429"/>
    </location>
    <ligand>
        <name>ATP</name>
        <dbReference type="ChEBI" id="CHEBI:30616"/>
    </ligand>
</feature>
<dbReference type="Gene3D" id="3.30.200.20">
    <property type="entry name" value="Phosphorylase Kinase, domain 1"/>
    <property type="match status" value="1"/>
</dbReference>
<evidence type="ECO:0000259" key="31">
    <source>
        <dbReference type="PROSITE" id="PS50011"/>
    </source>
</evidence>
<evidence type="ECO:0000256" key="27">
    <source>
        <dbReference type="PIRSR" id="PIRSR620777-51"/>
    </source>
</evidence>
<feature type="domain" description="Protein kinase" evidence="31">
    <location>
        <begin position="284"/>
        <end position="566"/>
    </location>
</feature>
<dbReference type="GO" id="GO:0005030">
    <property type="term" value="F:neurotrophin receptor activity"/>
    <property type="evidence" value="ECO:0007669"/>
    <property type="project" value="TreeGrafter"/>
</dbReference>
<dbReference type="PANTHER" id="PTHR24416:SF66">
    <property type="entry name" value="NT-3 GROWTH FACTOR RECEPTOR"/>
    <property type="match status" value="1"/>
</dbReference>
<keyword evidence="14 25" id="KW-0067">ATP-binding</keyword>
<keyword evidence="5 29" id="KW-0597">Phosphoprotein</keyword>
<evidence type="ECO:0000256" key="5">
    <source>
        <dbReference type="ARBA" id="ARBA00022553"/>
    </source>
</evidence>
<keyword evidence="12" id="KW-0418">Kinase</keyword>
<evidence type="ECO:0000256" key="18">
    <source>
        <dbReference type="ARBA" id="ARBA00023137"/>
    </source>
</evidence>
<evidence type="ECO:0000256" key="17">
    <source>
        <dbReference type="ARBA" id="ARBA00023136"/>
    </source>
</evidence>
<evidence type="ECO:0000256" key="12">
    <source>
        <dbReference type="ARBA" id="ARBA00022777"/>
    </source>
</evidence>
<dbReference type="GO" id="GO:0046872">
    <property type="term" value="F:metal ion binding"/>
    <property type="evidence" value="ECO:0007669"/>
    <property type="project" value="UniProtKB-KW"/>
</dbReference>
<evidence type="ECO:0000256" key="23">
    <source>
        <dbReference type="ARBA" id="ARBA00051243"/>
    </source>
</evidence>
<dbReference type="GO" id="GO:0010008">
    <property type="term" value="C:endosome membrane"/>
    <property type="evidence" value="ECO:0007669"/>
    <property type="project" value="UniProtKB-SubCell"/>
</dbReference>
<feature type="binding site" evidence="26">
    <location>
        <position position="430"/>
    </location>
    <ligand>
        <name>Mg(2+)</name>
        <dbReference type="ChEBI" id="CHEBI:18420"/>
    </ligand>
</feature>
<evidence type="ECO:0000256" key="1">
    <source>
        <dbReference type="ARBA" id="ARBA00004251"/>
    </source>
</evidence>
<dbReference type="GO" id="GO:0043235">
    <property type="term" value="C:receptor complex"/>
    <property type="evidence" value="ECO:0007669"/>
    <property type="project" value="TreeGrafter"/>
</dbReference>
<dbReference type="InterPro" id="IPR050122">
    <property type="entry name" value="RTK"/>
</dbReference>
<dbReference type="Ensembl" id="ENSSRHT00000084159.1">
    <property type="protein sequence ID" value="ENSSRHP00000081940.1"/>
    <property type="gene ID" value="ENSSRHG00000040589.1"/>
</dbReference>
<evidence type="ECO:0000256" key="9">
    <source>
        <dbReference type="ARBA" id="ARBA00022729"/>
    </source>
</evidence>
<dbReference type="GO" id="GO:0005524">
    <property type="term" value="F:ATP binding"/>
    <property type="evidence" value="ECO:0007669"/>
    <property type="project" value="UniProtKB-UniRule"/>
</dbReference>
<feature type="binding site" evidence="25">
    <location>
        <begin position="291"/>
        <end position="298"/>
    </location>
    <ligand>
        <name>ATP</name>
        <dbReference type="ChEBI" id="CHEBI:30616"/>
    </ligand>
</feature>
<evidence type="ECO:0000256" key="7">
    <source>
        <dbReference type="ARBA" id="ARBA00022679"/>
    </source>
</evidence>
<evidence type="ECO:0000256" key="30">
    <source>
        <dbReference type="SAM" id="Phobius"/>
    </source>
</evidence>
<feature type="active site" description="Proton acceptor" evidence="24">
    <location>
        <position position="425"/>
    </location>
</feature>
<dbReference type="Pfam" id="PF07714">
    <property type="entry name" value="PK_Tyr_Ser-Thr"/>
    <property type="match status" value="1"/>
</dbReference>
<dbReference type="SMART" id="SM00409">
    <property type="entry name" value="IG"/>
    <property type="match status" value="2"/>
</dbReference>
<dbReference type="GO" id="GO:0010976">
    <property type="term" value="P:positive regulation of neuron projection development"/>
    <property type="evidence" value="ECO:0007669"/>
    <property type="project" value="TreeGrafter"/>
</dbReference>
<feature type="transmembrane region" description="Helical" evidence="30">
    <location>
        <begin position="257"/>
        <end position="274"/>
    </location>
</feature>
<evidence type="ECO:0000256" key="4">
    <source>
        <dbReference type="ARBA" id="ARBA00022475"/>
    </source>
</evidence>
<dbReference type="PRINTS" id="PR01939">
    <property type="entry name" value="NTKRECEPTOR"/>
</dbReference>
<dbReference type="SUPFAM" id="SSF48726">
    <property type="entry name" value="Immunoglobulin"/>
    <property type="match status" value="2"/>
</dbReference>
<sequence length="571" mass="64727">GRNCDISVAHSNLTVLEGGNVMLSCNGSGFPVPEVDWTVNGLHSINTHQSNVYWPNIHSINLTLVNVSRDDNGFVLTCISENVVGMTNVSLQLAVLFPPVILKLDEPERRHHTCIEFTVRGFPHPTLRWFHKGREILQSEYIRIEMEYYQDYLEGCLTFQNPTHYDNGNYTLVASNSLGSVTKTVYGYFLEPPFIEDDGKLFNGLFTLVACGMTLLIFIGMTMSIAVGLAGFGSVFLIVIFVLINKYSRRNKFGIKGMTRVFSVMVFSFCISLSDVQHIKQRDIVLKRELGEGAFGKVFLAECYNLSPTKDKMLVAVKTLKDPTLTARKDFQREAELLTNLQHEHIVKFYGVCVDGDPLIMVFEYMKHGDLNKFLRAHGPDAMILVDGQPMQSNGELGLSQMLHIATQIAAGMVYLSSQHFVHRDLATRNCLVGNGLLVKIGDFGMSRDIYSSDYYRVGGHTMLPIRWMPLESIMYRKFSTESDVWSFGVIMWEIFTYGKQPWFQLSNNEVIECITQGRVLDRPHLCPKEVYDLMLGCWQREPQQRLNIKDIQKVLYALGKATPVYLDILG</sequence>
<evidence type="ECO:0000256" key="22">
    <source>
        <dbReference type="ARBA" id="ARBA00023319"/>
    </source>
</evidence>
<keyword evidence="19" id="KW-1015">Disulfide bond</keyword>
<dbReference type="Pfam" id="PF07679">
    <property type="entry name" value="I-set"/>
    <property type="match status" value="1"/>
</dbReference>
<dbReference type="InterPro" id="IPR002011">
    <property type="entry name" value="Tyr_kinase_rcpt_2_CS"/>
</dbReference>
<evidence type="ECO:0000256" key="3">
    <source>
        <dbReference type="ARBA" id="ARBA00022473"/>
    </source>
</evidence>
<comment type="catalytic activity">
    <reaction evidence="23 29">
        <text>L-tyrosyl-[protein] + ATP = O-phospho-L-tyrosyl-[protein] + ADP + H(+)</text>
        <dbReference type="Rhea" id="RHEA:10596"/>
        <dbReference type="Rhea" id="RHEA-COMP:10136"/>
        <dbReference type="Rhea" id="RHEA-COMP:20101"/>
        <dbReference type="ChEBI" id="CHEBI:15378"/>
        <dbReference type="ChEBI" id="CHEBI:30616"/>
        <dbReference type="ChEBI" id="CHEBI:46858"/>
        <dbReference type="ChEBI" id="CHEBI:61978"/>
        <dbReference type="ChEBI" id="CHEBI:456216"/>
        <dbReference type="EC" id="2.7.10.1"/>
    </reaction>
</comment>
<keyword evidence="18" id="KW-0829">Tyrosine-protein kinase</keyword>
<dbReference type="PROSITE" id="PS00109">
    <property type="entry name" value="PROTEIN_KINASE_TYR"/>
    <property type="match status" value="1"/>
</dbReference>
<evidence type="ECO:0000256" key="19">
    <source>
        <dbReference type="ARBA" id="ARBA00023157"/>
    </source>
</evidence>
<keyword evidence="9" id="KW-0732">Signal</keyword>
<dbReference type="InterPro" id="IPR020777">
    <property type="entry name" value="NTRK"/>
</dbReference>
<dbReference type="InterPro" id="IPR013783">
    <property type="entry name" value="Ig-like_fold"/>
</dbReference>
<keyword evidence="11 25" id="KW-0547">Nucleotide-binding</keyword>
<evidence type="ECO:0000256" key="11">
    <source>
        <dbReference type="ARBA" id="ARBA00022741"/>
    </source>
</evidence>
<dbReference type="PROSITE" id="PS00107">
    <property type="entry name" value="PROTEIN_KINASE_ATP"/>
    <property type="match status" value="1"/>
</dbReference>
<evidence type="ECO:0000313" key="33">
    <source>
        <dbReference type="Ensembl" id="ENSSRHP00000081940.1"/>
    </source>
</evidence>
<dbReference type="SUPFAM" id="SSF56112">
    <property type="entry name" value="Protein kinase-like (PK-like)"/>
    <property type="match status" value="1"/>
</dbReference>
<dbReference type="Pfam" id="PF00047">
    <property type="entry name" value="ig"/>
    <property type="match status" value="1"/>
</dbReference>
<dbReference type="PROSITE" id="PS50011">
    <property type="entry name" value="PROTEIN_KINASE_DOM"/>
    <property type="match status" value="1"/>
</dbReference>
<dbReference type="FunFam" id="2.60.40.10:FF:000265">
    <property type="entry name" value="Tyrosine-protein kinase receptor"/>
    <property type="match status" value="1"/>
</dbReference>
<evidence type="ECO:0000256" key="20">
    <source>
        <dbReference type="ARBA" id="ARBA00023170"/>
    </source>
</evidence>
<dbReference type="InterPro" id="IPR013098">
    <property type="entry name" value="Ig_I-set"/>
</dbReference>
<keyword evidence="7" id="KW-0808">Transferase</keyword>
<keyword evidence="16 30" id="KW-1133">Transmembrane helix</keyword>
<dbReference type="PANTHER" id="PTHR24416">
    <property type="entry name" value="TYROSINE-PROTEIN KINASE RECEPTOR"/>
    <property type="match status" value="1"/>
</dbReference>
<evidence type="ECO:0000259" key="32">
    <source>
        <dbReference type="PROSITE" id="PS50835"/>
    </source>
</evidence>
<keyword evidence="21" id="KW-0325">Glycoprotein</keyword>
<dbReference type="InterPro" id="IPR013151">
    <property type="entry name" value="Immunoglobulin_dom"/>
</dbReference>
<dbReference type="GO" id="GO:0043121">
    <property type="term" value="F:neurotrophin binding"/>
    <property type="evidence" value="ECO:0007669"/>
    <property type="project" value="TreeGrafter"/>
</dbReference>
<dbReference type="GO" id="GO:0007399">
    <property type="term" value="P:nervous system development"/>
    <property type="evidence" value="ECO:0007669"/>
    <property type="project" value="UniProtKB-KW"/>
</dbReference>
<dbReference type="Gene3D" id="1.10.510.10">
    <property type="entry name" value="Transferase(Phosphotransferase) domain 1"/>
    <property type="match status" value="1"/>
</dbReference>
<evidence type="ECO:0000256" key="28">
    <source>
        <dbReference type="PROSITE-ProRule" id="PRU10141"/>
    </source>
</evidence>
<dbReference type="SMART" id="SM00219">
    <property type="entry name" value="TyrKc"/>
    <property type="match status" value="1"/>
</dbReference>
<dbReference type="InterPro" id="IPR007110">
    <property type="entry name" value="Ig-like_dom"/>
</dbReference>
<dbReference type="InterPro" id="IPR000719">
    <property type="entry name" value="Prot_kinase_dom"/>
</dbReference>
<dbReference type="EC" id="2.7.10.1" evidence="29"/>
<keyword evidence="3" id="KW-0217">Developmental protein</keyword>
<dbReference type="InterPro" id="IPR001245">
    <property type="entry name" value="Ser-Thr/Tyr_kinase_cat_dom"/>
</dbReference>
<evidence type="ECO:0000256" key="13">
    <source>
        <dbReference type="ARBA" id="ARBA00022782"/>
    </source>
</evidence>
<dbReference type="PROSITE" id="PS00239">
    <property type="entry name" value="RECEPTOR_TYR_KIN_II"/>
    <property type="match status" value="1"/>
</dbReference>
<evidence type="ECO:0000256" key="29">
    <source>
        <dbReference type="RuleBase" id="RU000312"/>
    </source>
</evidence>
<reference evidence="33" key="1">
    <citation type="submission" date="2025-08" db="UniProtKB">
        <authorList>
            <consortium name="Ensembl"/>
        </authorList>
    </citation>
    <scope>IDENTIFICATION</scope>
</reference>
<reference evidence="33" key="2">
    <citation type="submission" date="2025-09" db="UniProtKB">
        <authorList>
            <consortium name="Ensembl"/>
        </authorList>
    </citation>
    <scope>IDENTIFICATION</scope>
</reference>
<keyword evidence="13" id="KW-0221">Differentiation</keyword>
<evidence type="ECO:0000313" key="34">
    <source>
        <dbReference type="Proteomes" id="UP000472270"/>
    </source>
</evidence>
<keyword evidence="26" id="KW-0479">Metal-binding</keyword>
<dbReference type="CDD" id="cd04971">
    <property type="entry name" value="IgI_TrKABC_d5"/>
    <property type="match status" value="1"/>
</dbReference>
<feature type="binding site" evidence="25">
    <location>
        <begin position="364"/>
        <end position="370"/>
    </location>
    <ligand>
        <name>ATP</name>
        <dbReference type="ChEBI" id="CHEBI:30616"/>
    </ligand>
</feature>
<comment type="subcellular location">
    <subcellularLocation>
        <location evidence="1">Cell membrane</location>
        <topology evidence="1">Single-pass type I membrane protein</topology>
    </subcellularLocation>
    <subcellularLocation>
        <location evidence="2">Endosome membrane</location>
        <topology evidence="2">Single-pass type I membrane protein</topology>
    </subcellularLocation>
</comment>
<organism evidence="33 34">
    <name type="scientific">Sinocyclocheilus rhinocerous</name>
    <dbReference type="NCBI Taxonomy" id="307959"/>
    <lineage>
        <taxon>Eukaryota</taxon>
        <taxon>Metazoa</taxon>
        <taxon>Chordata</taxon>
        <taxon>Craniata</taxon>
        <taxon>Vertebrata</taxon>
        <taxon>Euteleostomi</taxon>
        <taxon>Actinopterygii</taxon>
        <taxon>Neopterygii</taxon>
        <taxon>Teleostei</taxon>
        <taxon>Ostariophysi</taxon>
        <taxon>Cypriniformes</taxon>
        <taxon>Cyprinidae</taxon>
        <taxon>Cyprininae</taxon>
        <taxon>Sinocyclocheilus</taxon>
    </lineage>
</organism>
<dbReference type="InterPro" id="IPR003598">
    <property type="entry name" value="Ig_sub2"/>
</dbReference>
<dbReference type="InterPro" id="IPR011009">
    <property type="entry name" value="Kinase-like_dom_sf"/>
</dbReference>
<evidence type="ECO:0000256" key="16">
    <source>
        <dbReference type="ARBA" id="ARBA00022989"/>
    </source>
</evidence>
<evidence type="ECO:0000256" key="21">
    <source>
        <dbReference type="ARBA" id="ARBA00023180"/>
    </source>
</evidence>
<evidence type="ECO:0000256" key="8">
    <source>
        <dbReference type="ARBA" id="ARBA00022692"/>
    </source>
</evidence>
<evidence type="ECO:0000256" key="6">
    <source>
        <dbReference type="ARBA" id="ARBA00022614"/>
    </source>
</evidence>
<protein>
    <recommendedName>
        <fullName evidence="29">Tyrosine-protein kinase receptor</fullName>
        <ecNumber evidence="29">2.7.10.1</ecNumber>
    </recommendedName>
</protein>
<dbReference type="GO" id="GO:0048513">
    <property type="term" value="P:animal organ development"/>
    <property type="evidence" value="ECO:0007669"/>
    <property type="project" value="UniProtKB-ARBA"/>
</dbReference>
<keyword evidence="22" id="KW-0393">Immunoglobulin domain</keyword>
<dbReference type="InterPro" id="IPR003599">
    <property type="entry name" value="Ig_sub"/>
</dbReference>
<evidence type="ECO:0000256" key="25">
    <source>
        <dbReference type="PIRSR" id="PIRSR000615-2"/>
    </source>
</evidence>
<dbReference type="InterPro" id="IPR008266">
    <property type="entry name" value="Tyr_kinase_AS"/>
</dbReference>
<keyword evidence="26" id="KW-0460">Magnesium</keyword>
<keyword evidence="4" id="KW-1003">Cell membrane</keyword>
<dbReference type="GO" id="GO:0005886">
    <property type="term" value="C:plasma membrane"/>
    <property type="evidence" value="ECO:0007669"/>
    <property type="project" value="UniProtKB-SubCell"/>
</dbReference>
<dbReference type="SMART" id="SM00408">
    <property type="entry name" value="IGc2"/>
    <property type="match status" value="1"/>
</dbReference>
<feature type="domain" description="Ig-like" evidence="32">
    <location>
        <begin position="4"/>
        <end position="94"/>
    </location>
</feature>
<keyword evidence="34" id="KW-1185">Reference proteome</keyword>
<dbReference type="PROSITE" id="PS50835">
    <property type="entry name" value="IG_LIKE"/>
    <property type="match status" value="1"/>
</dbReference>
<dbReference type="GO" id="GO:0004714">
    <property type="term" value="F:transmembrane receptor protein tyrosine kinase activity"/>
    <property type="evidence" value="ECO:0007669"/>
    <property type="project" value="UniProtKB-EC"/>
</dbReference>
<keyword evidence="6" id="KW-0433">Leucine-rich repeat</keyword>
<feature type="binding site" evidence="26">
    <location>
        <position position="443"/>
    </location>
    <ligand>
        <name>Mg(2+)</name>
        <dbReference type="ChEBI" id="CHEBI:18420"/>
    </ligand>
</feature>
<dbReference type="GO" id="GO:0030424">
    <property type="term" value="C:axon"/>
    <property type="evidence" value="ECO:0007669"/>
    <property type="project" value="TreeGrafter"/>
</dbReference>
<name>A0A673LRK6_9TELE</name>
<dbReference type="CDD" id="cd05094">
    <property type="entry name" value="PTKc_TrkC"/>
    <property type="match status" value="1"/>
</dbReference>
<dbReference type="PRINTS" id="PR00109">
    <property type="entry name" value="TYRKINASE"/>
</dbReference>
<evidence type="ECO:0000256" key="2">
    <source>
        <dbReference type="ARBA" id="ARBA00004530"/>
    </source>
</evidence>
<dbReference type="AlphaFoldDB" id="A0A673LRK6"/>
<feature type="binding site" evidence="27">
    <location>
        <begin position="290"/>
        <end position="298"/>
    </location>
    <ligand>
        <name>ATP</name>
        <dbReference type="ChEBI" id="CHEBI:30616"/>
    </ligand>
</feature>
<feature type="binding site" evidence="25 28">
    <location>
        <position position="318"/>
    </location>
    <ligand>
        <name>ATP</name>
        <dbReference type="ChEBI" id="CHEBI:30616"/>
    </ligand>
</feature>
<dbReference type="PIRSF" id="PIRSF000615">
    <property type="entry name" value="TyrPK_CSF1-R"/>
    <property type="match status" value="1"/>
</dbReference>
<accession>A0A673LRK6</accession>
<keyword evidence="17 30" id="KW-0472">Membrane</keyword>
<evidence type="ECO:0000256" key="24">
    <source>
        <dbReference type="PIRSR" id="PIRSR000615-1"/>
    </source>
</evidence>
<dbReference type="FunFam" id="2.60.40.10:FF:000251">
    <property type="entry name" value="Tyrosine-protein kinase receptor"/>
    <property type="match status" value="1"/>
</dbReference>
<dbReference type="FunFam" id="1.10.510.10:FF:000034">
    <property type="entry name" value="Tyrosine-protein kinase receptor"/>
    <property type="match status" value="1"/>
</dbReference>
<keyword evidence="20 29" id="KW-0675">Receptor</keyword>
<feature type="transmembrane region" description="Helical" evidence="30">
    <location>
        <begin position="225"/>
        <end position="245"/>
    </location>
</feature>
<dbReference type="GO" id="GO:0051897">
    <property type="term" value="P:positive regulation of phosphatidylinositol 3-kinase/protein kinase B signal transduction"/>
    <property type="evidence" value="ECO:0007669"/>
    <property type="project" value="TreeGrafter"/>
</dbReference>
<dbReference type="Gene3D" id="2.60.40.10">
    <property type="entry name" value="Immunoglobulins"/>
    <property type="match status" value="2"/>
</dbReference>
<dbReference type="FunFam" id="3.30.200.20:FF:000033">
    <property type="entry name" value="Tyrosine-protein kinase receptor"/>
    <property type="match status" value="1"/>
</dbReference>
<dbReference type="GO" id="GO:1990090">
    <property type="term" value="P:cellular response to nerve growth factor stimulus"/>
    <property type="evidence" value="ECO:0007669"/>
    <property type="project" value="TreeGrafter"/>
</dbReference>
<evidence type="ECO:0000256" key="26">
    <source>
        <dbReference type="PIRSR" id="PIRSR000615-3"/>
    </source>
</evidence>
<evidence type="ECO:0000256" key="10">
    <source>
        <dbReference type="ARBA" id="ARBA00022737"/>
    </source>
</evidence>